<evidence type="ECO:0000256" key="5">
    <source>
        <dbReference type="ARBA" id="ARBA00022842"/>
    </source>
</evidence>
<evidence type="ECO:0000256" key="4">
    <source>
        <dbReference type="ARBA" id="ARBA00022723"/>
    </source>
</evidence>
<gene>
    <name evidence="11" type="ordered locus">XC_0589</name>
</gene>
<evidence type="ECO:0000256" key="6">
    <source>
        <dbReference type="ARBA" id="ARBA00022918"/>
    </source>
</evidence>
<dbReference type="HOGENOM" id="CLU_034461_0_0_6"/>
<dbReference type="RefSeq" id="WP_011038710.1">
    <property type="nucleotide sequence ID" value="NC_007086.1"/>
</dbReference>
<keyword evidence="3" id="KW-0548">Nucleotidyltransferase</keyword>
<dbReference type="PRINTS" id="PR00866">
    <property type="entry name" value="RNADNAPOLMS"/>
</dbReference>
<dbReference type="GO" id="GO:0003964">
    <property type="term" value="F:RNA-directed DNA polymerase activity"/>
    <property type="evidence" value="ECO:0007669"/>
    <property type="project" value="UniProtKB-KW"/>
</dbReference>
<dbReference type="AlphaFoldDB" id="A0A0H2X3E4"/>
<dbReference type="GO" id="GO:0046872">
    <property type="term" value="F:metal ion binding"/>
    <property type="evidence" value="ECO:0007669"/>
    <property type="project" value="UniProtKB-KW"/>
</dbReference>
<proteinExistence type="inferred from homology"/>
<dbReference type="EC" id="2.7.7.49" evidence="1"/>
<dbReference type="KEGG" id="xcb:XC_0589"/>
<evidence type="ECO:0000256" key="1">
    <source>
        <dbReference type="ARBA" id="ARBA00012493"/>
    </source>
</evidence>
<dbReference type="InterPro" id="IPR000477">
    <property type="entry name" value="RT_dom"/>
</dbReference>
<dbReference type="CDD" id="cd03487">
    <property type="entry name" value="RT_Bac_retron_II"/>
    <property type="match status" value="1"/>
</dbReference>
<dbReference type="InterPro" id="IPR043502">
    <property type="entry name" value="DNA/RNA_pol_sf"/>
</dbReference>
<dbReference type="PROSITE" id="PS50878">
    <property type="entry name" value="RT_POL"/>
    <property type="match status" value="1"/>
</dbReference>
<dbReference type="GO" id="GO:0003723">
    <property type="term" value="F:RNA binding"/>
    <property type="evidence" value="ECO:0007669"/>
    <property type="project" value="InterPro"/>
</dbReference>
<keyword evidence="6 11" id="KW-0695">RNA-directed DNA polymerase</keyword>
<dbReference type="EMBL" id="CP000050">
    <property type="protein sequence ID" value="AAY47670.1"/>
    <property type="molecule type" value="Genomic_DNA"/>
</dbReference>
<comment type="similarity">
    <text evidence="8">Belongs to the bacterial reverse transcriptase family.</text>
</comment>
<dbReference type="GO" id="GO:0051607">
    <property type="term" value="P:defense response to virus"/>
    <property type="evidence" value="ECO:0007669"/>
    <property type="project" value="UniProtKB-KW"/>
</dbReference>
<organism evidence="11 12">
    <name type="scientific">Xanthomonas campestris pv. campestris (strain 8004)</name>
    <dbReference type="NCBI Taxonomy" id="314565"/>
    <lineage>
        <taxon>Bacteria</taxon>
        <taxon>Pseudomonadati</taxon>
        <taxon>Pseudomonadota</taxon>
        <taxon>Gammaproteobacteria</taxon>
        <taxon>Lysobacterales</taxon>
        <taxon>Lysobacteraceae</taxon>
        <taxon>Xanthomonas</taxon>
    </lineage>
</organism>
<dbReference type="InterPro" id="IPR000123">
    <property type="entry name" value="Reverse_transcriptase_msDNA"/>
</dbReference>
<sequence length="564" mass="62185">MPPLPDYASTELLLGLKTRKDLASWLGVSDRALRYMLYRLGDGDKYSTFSIRKRNGGLREIHAPKKALKYLQNKVAHALAGVVPVRQIAKGYVPGRSIYDHAKMHRSKKWVVLVDLKSFFPSINFGRVLGLLRAPPFSLENEVAVAVAQLCTRAGELPQGAPSSPVISNLICRKLDRQLLELAKQAGCGVSRYADDICFSTNRKRVSVEICDFVNEHGWVPGAGLKQLICSNGFEINFSKFRVHEGRDRKLVTGLVVNKGVSTPSRWRDQLRSSLHVIDKYGEAAGVEIISGWTSGFFRKEPGDVLRTIRGKLGYLKWIDKVANHLATDALRRNFPSLASLMPISNDGVSFRIMAEGPTDLLHLEAALDYLRKSGGFLDVRPRFQNFLGDVGDSELWETLLRIAKADVNELTIGVFDCDSPAFMKKTSLVPGGNIQLGPRVYAFCLAPPGTSISNNFCIESLYSRSDATLVDGSGRRLFFGDEFDSASGFSHDGLYKCLHPKKKAIVVSDQVARVHDGASVLLSKAGFASQVKDKAPPFDVVSFDGFRPTWLGIRALAIAAVRK</sequence>
<evidence type="ECO:0000256" key="3">
    <source>
        <dbReference type="ARBA" id="ARBA00022695"/>
    </source>
</evidence>
<evidence type="ECO:0000256" key="2">
    <source>
        <dbReference type="ARBA" id="ARBA00022679"/>
    </source>
</evidence>
<protein>
    <recommendedName>
        <fullName evidence="1">RNA-directed DNA polymerase</fullName>
        <ecNumber evidence="1">2.7.7.49</ecNumber>
    </recommendedName>
</protein>
<feature type="domain" description="Reverse transcriptase" evidence="10">
    <location>
        <begin position="32"/>
        <end position="257"/>
    </location>
</feature>
<evidence type="ECO:0000259" key="10">
    <source>
        <dbReference type="PROSITE" id="PS50878"/>
    </source>
</evidence>
<keyword evidence="2" id="KW-0808">Transferase</keyword>
<keyword evidence="7" id="KW-0051">Antiviral defense</keyword>
<evidence type="ECO:0000256" key="7">
    <source>
        <dbReference type="ARBA" id="ARBA00023118"/>
    </source>
</evidence>
<name>A0A0H2X3E4_XANC8</name>
<accession>A0A0H2X3E4</accession>
<dbReference type="Proteomes" id="UP000000420">
    <property type="component" value="Chromosome"/>
</dbReference>
<evidence type="ECO:0000256" key="9">
    <source>
        <dbReference type="ARBA" id="ARBA00048173"/>
    </source>
</evidence>
<dbReference type="PANTHER" id="PTHR34047:SF7">
    <property type="entry name" value="RNA-DIRECTED DNA POLYMERASE"/>
    <property type="match status" value="1"/>
</dbReference>
<dbReference type="SMR" id="A0A0H2X3E4"/>
<evidence type="ECO:0000256" key="8">
    <source>
        <dbReference type="ARBA" id="ARBA00034120"/>
    </source>
</evidence>
<reference evidence="11 12" key="1">
    <citation type="journal article" date="2005" name="Genome Res.">
        <title>Comparative and functional genomic analyses of the pathogenicity of phytopathogen Xanthomonas campestris pv. campestris.</title>
        <authorList>
            <person name="Qian W."/>
            <person name="Jia Y."/>
            <person name="Ren S.X."/>
            <person name="He Y.Q."/>
            <person name="Feng J.X."/>
            <person name="Lu L.F."/>
            <person name="Sun Q."/>
            <person name="Ying G."/>
            <person name="Tang D.J."/>
            <person name="Tang H."/>
            <person name="Wu W."/>
            <person name="Hao P."/>
            <person name="Wang L."/>
            <person name="Jiang B.L."/>
            <person name="Zeng S."/>
            <person name="Gu W.Y."/>
            <person name="Lu G."/>
            <person name="Rong L."/>
            <person name="Tian Y."/>
            <person name="Yao Z."/>
            <person name="Fu G."/>
            <person name="Chen B."/>
            <person name="Fang R."/>
            <person name="Qiang B."/>
            <person name="Chen Z."/>
            <person name="Zhao G.P."/>
            <person name="Tang J.L."/>
            <person name="He C."/>
        </authorList>
    </citation>
    <scope>NUCLEOTIDE SEQUENCE [LARGE SCALE GENOMIC DNA]</scope>
    <source>
        <strain evidence="11 12">8004</strain>
    </source>
</reference>
<evidence type="ECO:0000313" key="12">
    <source>
        <dbReference type="Proteomes" id="UP000000420"/>
    </source>
</evidence>
<comment type="catalytic activity">
    <reaction evidence="9">
        <text>DNA(n) + a 2'-deoxyribonucleoside 5'-triphosphate = DNA(n+1) + diphosphate</text>
        <dbReference type="Rhea" id="RHEA:22508"/>
        <dbReference type="Rhea" id="RHEA-COMP:17339"/>
        <dbReference type="Rhea" id="RHEA-COMP:17340"/>
        <dbReference type="ChEBI" id="CHEBI:33019"/>
        <dbReference type="ChEBI" id="CHEBI:61560"/>
        <dbReference type="ChEBI" id="CHEBI:173112"/>
        <dbReference type="EC" id="2.7.7.49"/>
    </reaction>
</comment>
<dbReference type="Pfam" id="PF00078">
    <property type="entry name" value="RVT_1"/>
    <property type="match status" value="1"/>
</dbReference>
<dbReference type="PANTHER" id="PTHR34047">
    <property type="entry name" value="NUCLEAR INTRON MATURASE 1, MITOCHONDRIAL-RELATED"/>
    <property type="match status" value="1"/>
</dbReference>
<evidence type="ECO:0000313" key="11">
    <source>
        <dbReference type="EMBL" id="AAY47670.1"/>
    </source>
</evidence>
<keyword evidence="4" id="KW-0479">Metal-binding</keyword>
<keyword evidence="5" id="KW-0460">Magnesium</keyword>
<dbReference type="SUPFAM" id="SSF56672">
    <property type="entry name" value="DNA/RNA polymerases"/>
    <property type="match status" value="1"/>
</dbReference>
<dbReference type="InterPro" id="IPR051083">
    <property type="entry name" value="GrpII_Intron_Splice-Mob/Def"/>
</dbReference>